<protein>
    <recommendedName>
        <fullName evidence="1">Tf2-1-like SH3-like domain-containing protein</fullName>
    </recommendedName>
</protein>
<evidence type="ECO:0000259" key="1">
    <source>
        <dbReference type="Pfam" id="PF24626"/>
    </source>
</evidence>
<dbReference type="InterPro" id="IPR056924">
    <property type="entry name" value="SH3_Tf2-1"/>
</dbReference>
<dbReference type="PANTHER" id="PTHR46148:SF59">
    <property type="entry name" value="NUCLEOTIDYLTRANSFERASE, RIBONUCLEASE H"/>
    <property type="match status" value="1"/>
</dbReference>
<feature type="domain" description="Tf2-1-like SH3-like" evidence="1">
    <location>
        <begin position="132"/>
        <end position="182"/>
    </location>
</feature>
<name>A0ABQ5IM00_9ASTR</name>
<gene>
    <name evidence="2" type="ORF">Tco_1111467</name>
</gene>
<evidence type="ECO:0000313" key="3">
    <source>
        <dbReference type="Proteomes" id="UP001151760"/>
    </source>
</evidence>
<evidence type="ECO:0000313" key="2">
    <source>
        <dbReference type="EMBL" id="GJU01129.1"/>
    </source>
</evidence>
<dbReference type="PANTHER" id="PTHR46148">
    <property type="entry name" value="CHROMO DOMAIN-CONTAINING PROTEIN"/>
    <property type="match status" value="1"/>
</dbReference>
<proteinExistence type="predicted"/>
<dbReference type="Pfam" id="PF24626">
    <property type="entry name" value="SH3_Tf2-1"/>
    <property type="match status" value="1"/>
</dbReference>
<reference evidence="2" key="2">
    <citation type="submission" date="2022-01" db="EMBL/GenBank/DDBJ databases">
        <authorList>
            <person name="Yamashiro T."/>
            <person name="Shiraishi A."/>
            <person name="Satake H."/>
            <person name="Nakayama K."/>
        </authorList>
    </citation>
    <scope>NUCLEOTIDE SEQUENCE</scope>
</reference>
<reference evidence="2" key="1">
    <citation type="journal article" date="2022" name="Int. J. Mol. Sci.">
        <title>Draft Genome of Tanacetum Coccineum: Genomic Comparison of Closely Related Tanacetum-Family Plants.</title>
        <authorList>
            <person name="Yamashiro T."/>
            <person name="Shiraishi A."/>
            <person name="Nakayama K."/>
            <person name="Satake H."/>
        </authorList>
    </citation>
    <scope>NUCLEOTIDE SEQUENCE</scope>
</reference>
<comment type="caution">
    <text evidence="2">The sequence shown here is derived from an EMBL/GenBank/DDBJ whole genome shotgun (WGS) entry which is preliminary data.</text>
</comment>
<organism evidence="2 3">
    <name type="scientific">Tanacetum coccineum</name>
    <dbReference type="NCBI Taxonomy" id="301880"/>
    <lineage>
        <taxon>Eukaryota</taxon>
        <taxon>Viridiplantae</taxon>
        <taxon>Streptophyta</taxon>
        <taxon>Embryophyta</taxon>
        <taxon>Tracheophyta</taxon>
        <taxon>Spermatophyta</taxon>
        <taxon>Magnoliopsida</taxon>
        <taxon>eudicotyledons</taxon>
        <taxon>Gunneridae</taxon>
        <taxon>Pentapetalae</taxon>
        <taxon>asterids</taxon>
        <taxon>campanulids</taxon>
        <taxon>Asterales</taxon>
        <taxon>Asteraceae</taxon>
        <taxon>Asteroideae</taxon>
        <taxon>Anthemideae</taxon>
        <taxon>Anthemidinae</taxon>
        <taxon>Tanacetum</taxon>
    </lineage>
</organism>
<sequence>MLRDLDKLMEKRQMMVSTLWIKIFSGISMKFATIRKETSENLVMFLAMVLTHFCMESKRNDNGSPKFIGWSVMGWGPLHQLSREDFKILRWMIYLMVLADAKESIRDMMDLSTGLASSSGVVKGVSMEGRSAFYERRVSLALRYVGPFKILERIGSSAYRLDCLKELSGVHDTFHVSNLKKCLADASLHVLLDEIKVDKTLHFVEEPIEIMDREVKSLKRCRILLVKVY</sequence>
<dbReference type="Proteomes" id="UP001151760">
    <property type="component" value="Unassembled WGS sequence"/>
</dbReference>
<keyword evidence="3" id="KW-1185">Reference proteome</keyword>
<dbReference type="EMBL" id="BQNB010020935">
    <property type="protein sequence ID" value="GJU01129.1"/>
    <property type="molecule type" value="Genomic_DNA"/>
</dbReference>
<accession>A0ABQ5IM00</accession>